<keyword evidence="3" id="KW-1185">Reference proteome</keyword>
<protein>
    <recommendedName>
        <fullName evidence="1">Peptidase S1 domain-containing protein</fullName>
    </recommendedName>
</protein>
<proteinExistence type="predicted"/>
<evidence type="ECO:0000259" key="1">
    <source>
        <dbReference type="Pfam" id="PF00089"/>
    </source>
</evidence>
<feature type="domain" description="Peptidase S1" evidence="1">
    <location>
        <begin position="36"/>
        <end position="164"/>
    </location>
</feature>
<dbReference type="GO" id="GO:0004252">
    <property type="term" value="F:serine-type endopeptidase activity"/>
    <property type="evidence" value="ECO:0007669"/>
    <property type="project" value="InterPro"/>
</dbReference>
<evidence type="ECO:0000313" key="3">
    <source>
        <dbReference type="Proteomes" id="UP000270094"/>
    </source>
</evidence>
<evidence type="ECO:0000313" key="2">
    <source>
        <dbReference type="EMBL" id="VDM66083.1"/>
    </source>
</evidence>
<dbReference type="Pfam" id="PF00089">
    <property type="entry name" value="Trypsin"/>
    <property type="match status" value="1"/>
</dbReference>
<accession>A0A3P7IDY0</accession>
<dbReference type="InterPro" id="IPR009003">
    <property type="entry name" value="Peptidase_S1_PA"/>
</dbReference>
<dbReference type="Gene3D" id="2.40.10.10">
    <property type="entry name" value="Trypsin-like serine proteases"/>
    <property type="match status" value="1"/>
</dbReference>
<dbReference type="InterPro" id="IPR001254">
    <property type="entry name" value="Trypsin_dom"/>
</dbReference>
<dbReference type="OrthoDB" id="5820960at2759"/>
<gene>
    <name evidence="2" type="ORF">SVUK_LOCUS1081</name>
</gene>
<dbReference type="Proteomes" id="UP000270094">
    <property type="component" value="Unassembled WGS sequence"/>
</dbReference>
<dbReference type="EMBL" id="UYYB01002022">
    <property type="protein sequence ID" value="VDM66083.1"/>
    <property type="molecule type" value="Genomic_DNA"/>
</dbReference>
<dbReference type="GO" id="GO:0006508">
    <property type="term" value="P:proteolysis"/>
    <property type="evidence" value="ECO:0007669"/>
    <property type="project" value="InterPro"/>
</dbReference>
<name>A0A3P7IDY0_STRVU</name>
<dbReference type="InterPro" id="IPR043504">
    <property type="entry name" value="Peptidase_S1_PA_chymotrypsin"/>
</dbReference>
<dbReference type="AlphaFoldDB" id="A0A3P7IDY0"/>
<organism evidence="2 3">
    <name type="scientific">Strongylus vulgaris</name>
    <name type="common">Blood worm</name>
    <dbReference type="NCBI Taxonomy" id="40348"/>
    <lineage>
        <taxon>Eukaryota</taxon>
        <taxon>Metazoa</taxon>
        <taxon>Ecdysozoa</taxon>
        <taxon>Nematoda</taxon>
        <taxon>Chromadorea</taxon>
        <taxon>Rhabditida</taxon>
        <taxon>Rhabditina</taxon>
        <taxon>Rhabditomorpha</taxon>
        <taxon>Strongyloidea</taxon>
        <taxon>Strongylidae</taxon>
        <taxon>Strongylus</taxon>
    </lineage>
</organism>
<reference evidence="2 3" key="1">
    <citation type="submission" date="2018-11" db="EMBL/GenBank/DDBJ databases">
        <authorList>
            <consortium name="Pathogen Informatics"/>
        </authorList>
    </citation>
    <scope>NUCLEOTIDE SEQUENCE [LARGE SCALE GENOMIC DNA]</scope>
</reference>
<sequence>MPVWVHYGGTCVNVAKDGNCPKDRLSKKVKALHIGIPKRYFSSKCRSGDIAIVEVEGEFHELSRKKDYACIPSATTKLRASLASAGYGYDPLNTAEQEKYLERVWFRKERFCDPTVHAGKDAFCIVEKYQFACKGDSGSGVMQPANAYKDYVMGILSRGLDCNAVDAAISKKNQINREFRGSVMTDVRKYVHFICFHAGICEKSLDKMKLKKEKMYAVY</sequence>
<dbReference type="SUPFAM" id="SSF50494">
    <property type="entry name" value="Trypsin-like serine proteases"/>
    <property type="match status" value="1"/>
</dbReference>